<reference evidence="3" key="1">
    <citation type="journal article" date="2019" name="Int. J. Syst. Evol. Microbiol.">
        <title>The Global Catalogue of Microorganisms (GCM) 10K type strain sequencing project: providing services to taxonomists for standard genome sequencing and annotation.</title>
        <authorList>
            <consortium name="The Broad Institute Genomics Platform"/>
            <consortium name="The Broad Institute Genome Sequencing Center for Infectious Disease"/>
            <person name="Wu L."/>
            <person name="Ma J."/>
        </authorList>
    </citation>
    <scope>NUCLEOTIDE SEQUENCE [LARGE SCALE GENOMIC DNA]</scope>
    <source>
        <strain evidence="3">JCM 9458</strain>
    </source>
</reference>
<protein>
    <submittedName>
        <fullName evidence="2">Uncharacterized protein</fullName>
    </submittedName>
</protein>
<proteinExistence type="predicted"/>
<feature type="transmembrane region" description="Helical" evidence="1">
    <location>
        <begin position="162"/>
        <end position="179"/>
    </location>
</feature>
<dbReference type="RefSeq" id="WP_345729336.1">
    <property type="nucleotide sequence ID" value="NZ_BAAAYN010000023.1"/>
</dbReference>
<keyword evidence="1" id="KW-0472">Membrane</keyword>
<dbReference type="EMBL" id="BAAAYN010000023">
    <property type="protein sequence ID" value="GAA3388839.1"/>
    <property type="molecule type" value="Genomic_DNA"/>
</dbReference>
<dbReference type="Proteomes" id="UP001501676">
    <property type="component" value="Unassembled WGS sequence"/>
</dbReference>
<evidence type="ECO:0000313" key="2">
    <source>
        <dbReference type="EMBL" id="GAA3388839.1"/>
    </source>
</evidence>
<comment type="caution">
    <text evidence="2">The sequence shown here is derived from an EMBL/GenBank/DDBJ whole genome shotgun (WGS) entry which is preliminary data.</text>
</comment>
<keyword evidence="1" id="KW-1133">Transmembrane helix</keyword>
<sequence length="180" mass="19145">MAEFTTTLARRWPTLLALPCALLIGADVGQDAISGIAATLLVLPLDYLLINQLGRRDASWWALGGLVVVIFVVELTGVVPLSTVLVALALILLVWGAVTGTPNGRATFNLQAAGMLGFGAIALAGMIVDPDLGRYLVAAGWLTHGVWDVVHLKLDRVVSRSYAEWCFVVDVAVCLLLLLI</sequence>
<keyword evidence="3" id="KW-1185">Reference proteome</keyword>
<feature type="transmembrane region" description="Helical" evidence="1">
    <location>
        <begin position="62"/>
        <end position="95"/>
    </location>
</feature>
<gene>
    <name evidence="2" type="ORF">GCM10020369_36590</name>
</gene>
<feature type="transmembrane region" description="Helical" evidence="1">
    <location>
        <begin position="107"/>
        <end position="128"/>
    </location>
</feature>
<keyword evidence="1" id="KW-0812">Transmembrane</keyword>
<evidence type="ECO:0000313" key="3">
    <source>
        <dbReference type="Proteomes" id="UP001501676"/>
    </source>
</evidence>
<accession>A0ABP6T0N4</accession>
<name>A0ABP6T0N4_9ACTN</name>
<organism evidence="2 3">
    <name type="scientific">Cryptosporangium minutisporangium</name>
    <dbReference type="NCBI Taxonomy" id="113569"/>
    <lineage>
        <taxon>Bacteria</taxon>
        <taxon>Bacillati</taxon>
        <taxon>Actinomycetota</taxon>
        <taxon>Actinomycetes</taxon>
        <taxon>Cryptosporangiales</taxon>
        <taxon>Cryptosporangiaceae</taxon>
        <taxon>Cryptosporangium</taxon>
    </lineage>
</organism>
<evidence type="ECO:0000256" key="1">
    <source>
        <dbReference type="SAM" id="Phobius"/>
    </source>
</evidence>